<dbReference type="Gene3D" id="2.170.16.10">
    <property type="entry name" value="Hedgehog/Intein (Hint) domain"/>
    <property type="match status" value="1"/>
</dbReference>
<comment type="subcellular location">
    <subcellularLocation>
        <location evidence="1">Membrane</location>
    </subcellularLocation>
    <subcellularLocation>
        <location evidence="2">Secreted</location>
    </subcellularLocation>
</comment>
<dbReference type="SUPFAM" id="SSF51120">
    <property type="entry name" value="beta-Roll"/>
    <property type="match status" value="4"/>
</dbReference>
<name>A0A1H7Q5A9_9RHOB</name>
<accession>A0A1H7Q5A9</accession>
<keyword evidence="11" id="KW-1185">Reference proteome</keyword>
<dbReference type="PRINTS" id="PR00313">
    <property type="entry name" value="CABNDNGRPT"/>
</dbReference>
<evidence type="ECO:0000256" key="8">
    <source>
        <dbReference type="SAM" id="MobiDB-lite"/>
    </source>
</evidence>
<sequence>MATFNFRLYDADAYGILSRSVGGSATWNGPGSADVTAIITDNAAGASGDSLTRFNDGETATASINDSGTTTNTTIQSSESWVIRDTISGELIRVSTLQAGPGGTYYTLTSQPLVAGRTYETVSYDAQTDEASGTQFNYADYNDGTVMGTGGNDVIDRNYTGDPNGDKVDNNDLMTSQTSQQTFDWSIYADNQNMAAGATQTAGGVQVTVSSSLPAGSTFTADTNGNFYAPPGSGIDQTAAGRFFANGNATDTTLTIDFDSASPTASTEVHNVRFVLNDIDGVINAGNNFQDIITVRAYDVDGNEIAVDLNALGNDSVSGNTITGAITNDQPSQQNGAVLVTIAGPVERIVINYDNGGDTQQAVFISDINYDAITTQGNADSIDAGAGDDSVFAGSDNDTVLGGTGNDTLDGGSGDDSLLGGDGNDVLLGGTGNDTLDGGNNNDSLDGGIGNDSLIGGDGNDTLSGGDGSDTLLGGAGQDVLDGGLGNDSLDGGAGNDTLTGSAGNDTIRGGTGNDQISFTGATGLLFGDAGNDLISGGSGVETVDGGTGNDTIVSSGGADSLVGGADRDVFDVASGFGADTIQGGETADDFDIIDASDVTNPVIVTYAGNEAGTLDDGTDAATFSEIESLILTSGNDTLDASADSVGVNVIAGAGNDTLLGGSGDDSILGGTGQDTLAGGAGNDTLSGGDDQDTFLISDGFGSDVIIGGEGGTDSDLIDLSGLSGPVTVTYTGNEAGTITDGTNTLTFSGIERLILTEFDDVVDARLDGAGVDIDARGGADSIHGGSGSDTIDGGLGADTIDGSAGGDILTGSAGDDSLVGGGGADVLSGGAGGDTLSVGSGDTATGGDGDDLFALDPAQGGGPVSLIGGEGAETAGDTLDFGATSGSTTFSNPNDNAGGLSGTSSRSDGTTVTFAEMENVVCFTRGTRIATPHGPRAVETLSEGDLILTRDSGPQPLQWIGMREGLVGIDQAPIRFEPGTVGNDAPLLVSPQHRMLVRGWRAQLLFGEDEIFVPAKSLIDGSGVRAMAPGKVCYYHLLTPEHHVTFAEGAETETFQPAALGLEGIDDFDRACLFRARPDLRADLSAYGRAARPMAKTRLAYLLTA</sequence>
<evidence type="ECO:0000256" key="1">
    <source>
        <dbReference type="ARBA" id="ARBA00004370"/>
    </source>
</evidence>
<feature type="compositionally biased region" description="Low complexity" evidence="8">
    <location>
        <begin position="393"/>
        <end position="491"/>
    </location>
</feature>
<evidence type="ECO:0000259" key="9">
    <source>
        <dbReference type="Pfam" id="PF13403"/>
    </source>
</evidence>
<evidence type="ECO:0000256" key="3">
    <source>
        <dbReference type="ARBA" id="ARBA00022525"/>
    </source>
</evidence>
<gene>
    <name evidence="10" type="ORF">SAMN04488526_2649</name>
</gene>
<dbReference type="AlphaFoldDB" id="A0A1H7Q5A9"/>
<keyword evidence="4" id="KW-0800">Toxin</keyword>
<dbReference type="GO" id="GO:0016020">
    <property type="term" value="C:membrane"/>
    <property type="evidence" value="ECO:0007669"/>
    <property type="project" value="UniProtKB-SubCell"/>
</dbReference>
<dbReference type="GO" id="GO:0005509">
    <property type="term" value="F:calcium ion binding"/>
    <property type="evidence" value="ECO:0007669"/>
    <property type="project" value="InterPro"/>
</dbReference>
<feature type="region of interest" description="Disordered" evidence="8">
    <location>
        <begin position="393"/>
        <end position="507"/>
    </location>
</feature>
<dbReference type="SUPFAM" id="SSF51294">
    <property type="entry name" value="Hedgehog/intein (Hint) domain"/>
    <property type="match status" value="1"/>
</dbReference>
<dbReference type="InterPro" id="IPR028992">
    <property type="entry name" value="Hedgehog/Intein_dom"/>
</dbReference>
<dbReference type="PROSITE" id="PS00330">
    <property type="entry name" value="HEMOLYSIN_CALCIUM"/>
    <property type="match status" value="9"/>
</dbReference>
<dbReference type="OrthoDB" id="7655157at2"/>
<keyword evidence="6" id="KW-0843">Virulence</keyword>
<dbReference type="EMBL" id="FNZQ01000005">
    <property type="protein sequence ID" value="SEL42908.1"/>
    <property type="molecule type" value="Genomic_DNA"/>
</dbReference>
<dbReference type="Proteomes" id="UP000199283">
    <property type="component" value="Unassembled WGS sequence"/>
</dbReference>
<dbReference type="Gene3D" id="2.150.10.10">
    <property type="entry name" value="Serralysin-like metalloprotease, C-terminal"/>
    <property type="match status" value="6"/>
</dbReference>
<dbReference type="InterPro" id="IPR018511">
    <property type="entry name" value="Hemolysin-typ_Ca-bd_CS"/>
</dbReference>
<feature type="compositionally biased region" description="Polar residues" evidence="8">
    <location>
        <begin position="885"/>
        <end position="896"/>
    </location>
</feature>
<dbReference type="InterPro" id="IPR003995">
    <property type="entry name" value="RTX_toxin_determinant-A"/>
</dbReference>
<dbReference type="GO" id="GO:0005576">
    <property type="term" value="C:extracellular region"/>
    <property type="evidence" value="ECO:0007669"/>
    <property type="project" value="UniProtKB-SubCell"/>
</dbReference>
<dbReference type="InterPro" id="IPR001343">
    <property type="entry name" value="Hemolysn_Ca-bd"/>
</dbReference>
<dbReference type="STRING" id="188906.SAMN04488526_2649"/>
<proteinExistence type="predicted"/>
<dbReference type="InterPro" id="IPR036844">
    <property type="entry name" value="Hint_dom_sf"/>
</dbReference>
<keyword evidence="5" id="KW-0677">Repeat</keyword>
<dbReference type="Pfam" id="PF00353">
    <property type="entry name" value="HemolysinCabind"/>
    <property type="match status" value="7"/>
</dbReference>
<evidence type="ECO:0000313" key="10">
    <source>
        <dbReference type="EMBL" id="SEL42908.1"/>
    </source>
</evidence>
<evidence type="ECO:0000313" key="11">
    <source>
        <dbReference type="Proteomes" id="UP000199283"/>
    </source>
</evidence>
<dbReference type="RefSeq" id="WP_092763501.1">
    <property type="nucleotide sequence ID" value="NZ_FNZQ01000005.1"/>
</dbReference>
<dbReference type="Pfam" id="PF13403">
    <property type="entry name" value="Hint_2"/>
    <property type="match status" value="1"/>
</dbReference>
<evidence type="ECO:0000256" key="5">
    <source>
        <dbReference type="ARBA" id="ARBA00022737"/>
    </source>
</evidence>
<keyword evidence="7" id="KW-0472">Membrane</keyword>
<evidence type="ECO:0000256" key="2">
    <source>
        <dbReference type="ARBA" id="ARBA00004613"/>
    </source>
</evidence>
<dbReference type="InterPro" id="IPR050557">
    <property type="entry name" value="RTX_toxin/Mannuronan_C5-epim"/>
</dbReference>
<feature type="region of interest" description="Disordered" evidence="8">
    <location>
        <begin position="885"/>
        <end position="907"/>
    </location>
</feature>
<dbReference type="GO" id="GO:0090729">
    <property type="term" value="F:toxin activity"/>
    <property type="evidence" value="ECO:0007669"/>
    <property type="project" value="UniProtKB-KW"/>
</dbReference>
<dbReference type="PANTHER" id="PTHR38340">
    <property type="entry name" value="S-LAYER PROTEIN"/>
    <property type="match status" value="1"/>
</dbReference>
<organism evidence="10 11">
    <name type="scientific">Jannaschia helgolandensis</name>
    <dbReference type="NCBI Taxonomy" id="188906"/>
    <lineage>
        <taxon>Bacteria</taxon>
        <taxon>Pseudomonadati</taxon>
        <taxon>Pseudomonadota</taxon>
        <taxon>Alphaproteobacteria</taxon>
        <taxon>Rhodobacterales</taxon>
        <taxon>Roseobacteraceae</taxon>
        <taxon>Jannaschia</taxon>
    </lineage>
</organism>
<dbReference type="InterPro" id="IPR011049">
    <property type="entry name" value="Serralysin-like_metalloprot_C"/>
</dbReference>
<feature type="domain" description="Hedgehog/Intein (Hint)" evidence="9">
    <location>
        <begin position="922"/>
        <end position="1059"/>
    </location>
</feature>
<protein>
    <submittedName>
        <fullName evidence="10">Ca2+-binding protein, RTX toxin-related</fullName>
    </submittedName>
</protein>
<dbReference type="PANTHER" id="PTHR38340:SF1">
    <property type="entry name" value="S-LAYER PROTEIN"/>
    <property type="match status" value="1"/>
</dbReference>
<evidence type="ECO:0000256" key="6">
    <source>
        <dbReference type="ARBA" id="ARBA00023026"/>
    </source>
</evidence>
<reference evidence="10 11" key="1">
    <citation type="submission" date="2016-10" db="EMBL/GenBank/DDBJ databases">
        <authorList>
            <person name="de Groot N.N."/>
        </authorList>
    </citation>
    <scope>NUCLEOTIDE SEQUENCE [LARGE SCALE GENOMIC DNA]</scope>
    <source>
        <strain evidence="10 11">DSM 14858</strain>
    </source>
</reference>
<evidence type="ECO:0000256" key="4">
    <source>
        <dbReference type="ARBA" id="ARBA00022656"/>
    </source>
</evidence>
<evidence type="ECO:0000256" key="7">
    <source>
        <dbReference type="ARBA" id="ARBA00023136"/>
    </source>
</evidence>
<dbReference type="PRINTS" id="PR01488">
    <property type="entry name" value="RTXTOXINA"/>
</dbReference>
<keyword evidence="3" id="KW-0964">Secreted</keyword>